<protein>
    <submittedName>
        <fullName evidence="2">Uncharacterized protein</fullName>
    </submittedName>
</protein>
<keyword evidence="1" id="KW-0732">Signal</keyword>
<feature type="signal peptide" evidence="1">
    <location>
        <begin position="1"/>
        <end position="25"/>
    </location>
</feature>
<comment type="caution">
    <text evidence="2">The sequence shown here is derived from an EMBL/GenBank/DDBJ whole genome shotgun (WGS) entry which is preliminary data.</text>
</comment>
<evidence type="ECO:0000313" key="3">
    <source>
        <dbReference type="Proteomes" id="UP000696931"/>
    </source>
</evidence>
<sequence length="165" mass="16120">MSARAAALALLFLALGGGAGGAAHSQDLSPAAGAGPQPGAAALLDRALPLASAPAFTIEGGTTRWFALPELETPPLAAAARVRRVSAGAGVAQTGEPEFGWSTAAHALGSSGADGGMARRVAARHERRDGALTGGALARSGDLEGGAGAWLALGGAWRAWASAPH</sequence>
<dbReference type="EMBL" id="JACRIW010000077">
    <property type="protein sequence ID" value="MBI5169969.1"/>
    <property type="molecule type" value="Genomic_DNA"/>
</dbReference>
<dbReference type="AlphaFoldDB" id="A0A933SCR3"/>
<organism evidence="2 3">
    <name type="scientific">Eiseniibacteriota bacterium</name>
    <dbReference type="NCBI Taxonomy" id="2212470"/>
    <lineage>
        <taxon>Bacteria</taxon>
        <taxon>Candidatus Eiseniibacteriota</taxon>
    </lineage>
</organism>
<dbReference type="Proteomes" id="UP000696931">
    <property type="component" value="Unassembled WGS sequence"/>
</dbReference>
<feature type="chain" id="PRO_5036759546" evidence="1">
    <location>
        <begin position="26"/>
        <end position="165"/>
    </location>
</feature>
<accession>A0A933SCR3</accession>
<proteinExistence type="predicted"/>
<evidence type="ECO:0000256" key="1">
    <source>
        <dbReference type="SAM" id="SignalP"/>
    </source>
</evidence>
<feature type="non-terminal residue" evidence="2">
    <location>
        <position position="165"/>
    </location>
</feature>
<evidence type="ECO:0000313" key="2">
    <source>
        <dbReference type="EMBL" id="MBI5169969.1"/>
    </source>
</evidence>
<name>A0A933SCR3_UNCEI</name>
<gene>
    <name evidence="2" type="ORF">HZA61_10810</name>
</gene>
<reference evidence="2" key="1">
    <citation type="submission" date="2020-07" db="EMBL/GenBank/DDBJ databases">
        <title>Huge and variable diversity of episymbiotic CPR bacteria and DPANN archaea in groundwater ecosystems.</title>
        <authorList>
            <person name="He C.Y."/>
            <person name="Keren R."/>
            <person name="Whittaker M."/>
            <person name="Farag I.F."/>
            <person name="Doudna J."/>
            <person name="Cate J.H.D."/>
            <person name="Banfield J.F."/>
        </authorList>
    </citation>
    <scope>NUCLEOTIDE SEQUENCE</scope>
    <source>
        <strain evidence="2">NC_groundwater_1813_Pr3_B-0.1um_71_17</strain>
    </source>
</reference>